<keyword evidence="3" id="KW-0378">Hydrolase</keyword>
<evidence type="ECO:0000256" key="1">
    <source>
        <dbReference type="SAM" id="MobiDB-lite"/>
    </source>
</evidence>
<feature type="signal peptide" evidence="2">
    <location>
        <begin position="1"/>
        <end position="40"/>
    </location>
</feature>
<feature type="region of interest" description="Disordered" evidence="1">
    <location>
        <begin position="315"/>
        <end position="336"/>
    </location>
</feature>
<evidence type="ECO:0000313" key="3">
    <source>
        <dbReference type="EMBL" id="MEK6465952.1"/>
    </source>
</evidence>
<feature type="compositionally biased region" description="Pro residues" evidence="1">
    <location>
        <begin position="323"/>
        <end position="336"/>
    </location>
</feature>
<dbReference type="SUPFAM" id="SSF50494">
    <property type="entry name" value="Trypsin-like serine proteases"/>
    <property type="match status" value="1"/>
</dbReference>
<gene>
    <name evidence="3" type="ORF">WG925_19610</name>
</gene>
<keyword evidence="2" id="KW-0732">Signal</keyword>
<dbReference type="InterPro" id="IPR009003">
    <property type="entry name" value="Peptidase_S1_PA"/>
</dbReference>
<dbReference type="EMBL" id="JBBPIX010000010">
    <property type="protein sequence ID" value="MEK6465952.1"/>
    <property type="molecule type" value="Genomic_DNA"/>
</dbReference>
<organism evidence="3 4">
    <name type="scientific">Pseudonocardia alni subsp. carboxydivorans</name>
    <dbReference type="NCBI Taxonomy" id="415010"/>
    <lineage>
        <taxon>Bacteria</taxon>
        <taxon>Bacillati</taxon>
        <taxon>Actinomycetota</taxon>
        <taxon>Actinomycetes</taxon>
        <taxon>Pseudonocardiales</taxon>
        <taxon>Pseudonocardiaceae</taxon>
        <taxon>Pseudonocardia</taxon>
    </lineage>
</organism>
<sequence>MSSQFSRRPARRRIAGIAVAAGLAVTAALTAPAAAGVATAAPSAPAVQAGAIGPGVQIATPVTGGAELCTANFLYTPAAGQDGHRDEPGGRGAEHQAAPAGVLYLGAAAHCMAGEDAMSSVDGCREPVMPEGIEVGIRGRDGNNYTGRVAYNSWAVMQDRGETDPQLCLYNDLSLIRLSPAAVAVADPTVPGFGGPTGLDTDGTEQGEKVYSFQPNQLVATPYKQGLSLGQPEGPRTHVVSTTPPGVPGDSGSGYLDARGRAFGLLSSLMLPTNTNGVTDIARALAYAQRYGEVGALEVVPGRVPFTPGVLPLTELPSGPSLPALPLPDLTPAPLR</sequence>
<accession>A0ABU9AHN8</accession>
<keyword evidence="3" id="KW-0645">Protease</keyword>
<dbReference type="Proteomes" id="UP001367513">
    <property type="component" value="Unassembled WGS sequence"/>
</dbReference>
<feature type="chain" id="PRO_5046748820" evidence="2">
    <location>
        <begin position="41"/>
        <end position="336"/>
    </location>
</feature>
<dbReference type="GO" id="GO:0008233">
    <property type="term" value="F:peptidase activity"/>
    <property type="evidence" value="ECO:0007669"/>
    <property type="project" value="UniProtKB-KW"/>
</dbReference>
<evidence type="ECO:0000256" key="2">
    <source>
        <dbReference type="SAM" id="SignalP"/>
    </source>
</evidence>
<name>A0ABU9AHN8_PSEA5</name>
<reference evidence="3 4" key="1">
    <citation type="submission" date="2024-03" db="EMBL/GenBank/DDBJ databases">
        <title>Draft genome sequence of Pseudonocardia carboxydivorans JCM 14827.</title>
        <authorList>
            <person name="Duangmal K."/>
        </authorList>
    </citation>
    <scope>NUCLEOTIDE SEQUENCE [LARGE SCALE GENOMIC DNA]</scope>
    <source>
        <strain evidence="3 4">JCM 14827</strain>
    </source>
</reference>
<comment type="caution">
    <text evidence="3">The sequence shown here is derived from an EMBL/GenBank/DDBJ whole genome shotgun (WGS) entry which is preliminary data.</text>
</comment>
<keyword evidence="4" id="KW-1185">Reference proteome</keyword>
<protein>
    <submittedName>
        <fullName evidence="3">Serine protease</fullName>
    </submittedName>
</protein>
<proteinExistence type="predicted"/>
<evidence type="ECO:0000313" key="4">
    <source>
        <dbReference type="Proteomes" id="UP001367513"/>
    </source>
</evidence>
<dbReference type="RefSeq" id="WP_346864688.1">
    <property type="nucleotide sequence ID" value="NZ_JBBPIX010000010.1"/>
</dbReference>
<dbReference type="GO" id="GO:0006508">
    <property type="term" value="P:proteolysis"/>
    <property type="evidence" value="ECO:0007669"/>
    <property type="project" value="UniProtKB-KW"/>
</dbReference>